<reference evidence="1 2" key="1">
    <citation type="submission" date="2014-04" db="EMBL/GenBank/DDBJ databases">
        <title>Aquimarina sp. 22II-S11-z7 Genome Sequencing.</title>
        <authorList>
            <person name="Lai Q."/>
        </authorList>
    </citation>
    <scope>NUCLEOTIDE SEQUENCE [LARGE SCALE GENOMIC DNA]</scope>
    <source>
        <strain evidence="1 2">22II-S11-z7</strain>
    </source>
</reference>
<dbReference type="STRING" id="1317122.ATO12_20055"/>
<dbReference type="AlphaFoldDB" id="A0A023BTF2"/>
<dbReference type="OrthoDB" id="725917at2"/>
<dbReference type="Proteomes" id="UP000023541">
    <property type="component" value="Unassembled WGS sequence"/>
</dbReference>
<dbReference type="RefSeq" id="WP_034243230.1">
    <property type="nucleotide sequence ID" value="NZ_AQRA01000006.1"/>
</dbReference>
<keyword evidence="2" id="KW-1185">Reference proteome</keyword>
<evidence type="ECO:0000313" key="1">
    <source>
        <dbReference type="EMBL" id="EZH73297.1"/>
    </source>
</evidence>
<gene>
    <name evidence="1" type="ORF">ATO12_20055</name>
</gene>
<dbReference type="Pfam" id="PF12771">
    <property type="entry name" value="SusD-like_2"/>
    <property type="match status" value="2"/>
</dbReference>
<sequence length="551" mass="59480">MKKILILITAVIIASCSDNLESLNENIKDPSSVPGETLFTGAQKNLVDQMVDLNVNNNNTKLWAQYLQETTYTDESNYDQVTRTIPATHWSVLYKDVLKDLDEASKIITDTKYSLPEDIETKANKLQVIEILTIYAYSVLVETFGNVPYTEALDIEDLLPAYDDGETVYKALIGRLTTAIDALDTSKGSFGAADNIYGGDVSLWKKFAASLKLRMGILLSDVDNAFAKTTVESAVASGVFTSRADNANFTYLSAAPNTNPVHANLVLSGRADFVAAATIVDMMNTLNDPRRPLFFEKTTITIGTITSTTTAGTTTTLNFEDPIDAPIEIGDEAFNGSVSLGTISGISVSSIDIENISETPEVDNAISFSGYKGGTIGSTSSFSTHSHVSDYVEAAATPGVIFDYAEVEFLLAEAAARTFAVGGTAKSHYDIAVVESIESWGGSNADAMTYLAQPTVDYDTALAASTATTPWKEVIGNQKWIALFNRGIEAWTSIRLLDFPILATPAEPVSGFPNRYTYPIIEQTLNGSNWQAASTAIGGDLPETKLFWDLN</sequence>
<dbReference type="Gene3D" id="1.25.40.390">
    <property type="match status" value="2"/>
</dbReference>
<protein>
    <recommendedName>
        <fullName evidence="3">Starch-binding protein</fullName>
    </recommendedName>
</protein>
<organism evidence="1 2">
    <name type="scientific">Aquimarina atlantica</name>
    <dbReference type="NCBI Taxonomy" id="1317122"/>
    <lineage>
        <taxon>Bacteria</taxon>
        <taxon>Pseudomonadati</taxon>
        <taxon>Bacteroidota</taxon>
        <taxon>Flavobacteriia</taxon>
        <taxon>Flavobacteriales</taxon>
        <taxon>Flavobacteriaceae</taxon>
        <taxon>Aquimarina</taxon>
    </lineage>
</organism>
<dbReference type="InterPro" id="IPR041662">
    <property type="entry name" value="SusD-like_2"/>
</dbReference>
<dbReference type="SUPFAM" id="SSF48452">
    <property type="entry name" value="TPR-like"/>
    <property type="match status" value="1"/>
</dbReference>
<evidence type="ECO:0008006" key="3">
    <source>
        <dbReference type="Google" id="ProtNLM"/>
    </source>
</evidence>
<evidence type="ECO:0000313" key="2">
    <source>
        <dbReference type="Proteomes" id="UP000023541"/>
    </source>
</evidence>
<dbReference type="InterPro" id="IPR011990">
    <property type="entry name" value="TPR-like_helical_dom_sf"/>
</dbReference>
<name>A0A023BTF2_9FLAO</name>
<dbReference type="PROSITE" id="PS51257">
    <property type="entry name" value="PROKAR_LIPOPROTEIN"/>
    <property type="match status" value="1"/>
</dbReference>
<dbReference type="eggNOG" id="COG4198">
    <property type="taxonomic scope" value="Bacteria"/>
</dbReference>
<dbReference type="EMBL" id="AQRA01000006">
    <property type="protein sequence ID" value="EZH73297.1"/>
    <property type="molecule type" value="Genomic_DNA"/>
</dbReference>
<comment type="caution">
    <text evidence="1">The sequence shown here is derived from an EMBL/GenBank/DDBJ whole genome shotgun (WGS) entry which is preliminary data.</text>
</comment>
<accession>A0A023BTF2</accession>
<proteinExistence type="predicted"/>